<dbReference type="InterPro" id="IPR036119">
    <property type="entry name" value="NOS_N_sf"/>
</dbReference>
<evidence type="ECO:0000256" key="1">
    <source>
        <dbReference type="SAM" id="MobiDB-lite"/>
    </source>
</evidence>
<name>A0A8H3FXN6_9LECA</name>
<organism evidence="3 4">
    <name type="scientific">Heterodermia speciosa</name>
    <dbReference type="NCBI Taxonomy" id="116794"/>
    <lineage>
        <taxon>Eukaryota</taxon>
        <taxon>Fungi</taxon>
        <taxon>Dikarya</taxon>
        <taxon>Ascomycota</taxon>
        <taxon>Pezizomycotina</taxon>
        <taxon>Lecanoromycetes</taxon>
        <taxon>OSLEUM clade</taxon>
        <taxon>Lecanoromycetidae</taxon>
        <taxon>Caliciales</taxon>
        <taxon>Physciaceae</taxon>
        <taxon>Heterodermia</taxon>
    </lineage>
</organism>
<dbReference type="Proteomes" id="UP000664521">
    <property type="component" value="Unassembled WGS sequence"/>
</dbReference>
<evidence type="ECO:0000259" key="2">
    <source>
        <dbReference type="Pfam" id="PF02898"/>
    </source>
</evidence>
<comment type="caution">
    <text evidence="3">The sequence shown here is derived from an EMBL/GenBank/DDBJ whole genome shotgun (WGS) entry which is preliminary data.</text>
</comment>
<dbReference type="InterPro" id="IPR004030">
    <property type="entry name" value="NOS_N"/>
</dbReference>
<evidence type="ECO:0000313" key="4">
    <source>
        <dbReference type="Proteomes" id="UP000664521"/>
    </source>
</evidence>
<feature type="domain" description="Nitric oxide synthase (NOS)" evidence="2">
    <location>
        <begin position="166"/>
        <end position="236"/>
    </location>
</feature>
<keyword evidence="4" id="KW-1185">Reference proteome</keyword>
<protein>
    <recommendedName>
        <fullName evidence="2">Nitric oxide synthase (NOS) domain-containing protein</fullName>
    </recommendedName>
</protein>
<dbReference type="GO" id="GO:0004517">
    <property type="term" value="F:nitric-oxide synthase activity"/>
    <property type="evidence" value="ECO:0007669"/>
    <property type="project" value="InterPro"/>
</dbReference>
<accession>A0A8H3FXN6</accession>
<gene>
    <name evidence="3" type="ORF">HETSPECPRED_008435</name>
</gene>
<reference evidence="3" key="1">
    <citation type="submission" date="2021-03" db="EMBL/GenBank/DDBJ databases">
        <authorList>
            <person name="Tagirdzhanova G."/>
        </authorList>
    </citation>
    <scope>NUCLEOTIDE SEQUENCE</scope>
</reference>
<proteinExistence type="predicted"/>
<feature type="compositionally biased region" description="Basic residues" evidence="1">
    <location>
        <begin position="55"/>
        <end position="69"/>
    </location>
</feature>
<dbReference type="EMBL" id="CAJPDS010000064">
    <property type="protein sequence ID" value="CAF9932719.1"/>
    <property type="molecule type" value="Genomic_DNA"/>
</dbReference>
<dbReference type="InterPro" id="IPR044943">
    <property type="entry name" value="NOS_dom_1"/>
</dbReference>
<dbReference type="OrthoDB" id="5407825at2759"/>
<feature type="region of interest" description="Disordered" evidence="1">
    <location>
        <begin position="23"/>
        <end position="72"/>
    </location>
</feature>
<sequence>MEAPGNNITTRARGSSIWLNCTPSPLRTSATRGKISKSPIVSVREIRSPSSLTPKPKRKKPSRAVKRASSKTYAPARLQRAVHLRLAGPGREQMASTIAQCPVLTPEFRSIQDRHQALASTGCTAQFCQAGRMLHTDEPRVGENRALKVVEEDAKIFLQELHQEHFFGSDEAFCERLRTVLKEIRTGAVNAKIRQTQKQGKVGGNWTQTPAELEFGLRRAWRNSRKCIMRSHCEELK</sequence>
<dbReference type="Gene3D" id="3.90.340.10">
    <property type="entry name" value="Nitric Oxide Synthase, Chain A, domain 1"/>
    <property type="match status" value="1"/>
</dbReference>
<dbReference type="AlphaFoldDB" id="A0A8H3FXN6"/>
<evidence type="ECO:0000313" key="3">
    <source>
        <dbReference type="EMBL" id="CAF9932719.1"/>
    </source>
</evidence>
<dbReference type="SUPFAM" id="SSF56512">
    <property type="entry name" value="Nitric oxide (NO) synthase oxygenase domain"/>
    <property type="match status" value="1"/>
</dbReference>
<dbReference type="Pfam" id="PF02898">
    <property type="entry name" value="NO_synthase"/>
    <property type="match status" value="1"/>
</dbReference>
<dbReference type="GO" id="GO:0006809">
    <property type="term" value="P:nitric oxide biosynthetic process"/>
    <property type="evidence" value="ECO:0007669"/>
    <property type="project" value="InterPro"/>
</dbReference>